<evidence type="ECO:0000259" key="3">
    <source>
        <dbReference type="PROSITE" id="PS50172"/>
    </source>
</evidence>
<dbReference type="OrthoDB" id="251770at2759"/>
<dbReference type="PANTHER" id="PTHR13561:SF20">
    <property type="entry name" value="DNA TOPOISOMERASE 2-BINDING PROTEIN 1"/>
    <property type="match status" value="1"/>
</dbReference>
<dbReference type="SMART" id="SM00292">
    <property type="entry name" value="BRCT"/>
    <property type="match status" value="3"/>
</dbReference>
<reference evidence="4" key="1">
    <citation type="journal article" date="2020" name="Stud. Mycol.">
        <title>101 Dothideomycetes genomes: a test case for predicting lifestyles and emergence of pathogens.</title>
        <authorList>
            <person name="Haridas S."/>
            <person name="Albert R."/>
            <person name="Binder M."/>
            <person name="Bloem J."/>
            <person name="Labutti K."/>
            <person name="Salamov A."/>
            <person name="Andreopoulos B."/>
            <person name="Baker S."/>
            <person name="Barry K."/>
            <person name="Bills G."/>
            <person name="Bluhm B."/>
            <person name="Cannon C."/>
            <person name="Castanera R."/>
            <person name="Culley D."/>
            <person name="Daum C."/>
            <person name="Ezra D."/>
            <person name="Gonzalez J."/>
            <person name="Henrissat B."/>
            <person name="Kuo A."/>
            <person name="Liang C."/>
            <person name="Lipzen A."/>
            <person name="Lutzoni F."/>
            <person name="Magnuson J."/>
            <person name="Mondo S."/>
            <person name="Nolan M."/>
            <person name="Ohm R."/>
            <person name="Pangilinan J."/>
            <person name="Park H.-J."/>
            <person name="Ramirez L."/>
            <person name="Alfaro M."/>
            <person name="Sun H."/>
            <person name="Tritt A."/>
            <person name="Yoshinaga Y."/>
            <person name="Zwiers L.-H."/>
            <person name="Turgeon B."/>
            <person name="Goodwin S."/>
            <person name="Spatafora J."/>
            <person name="Crous P."/>
            <person name="Grigoriev I."/>
        </authorList>
    </citation>
    <scope>NUCLEOTIDE SEQUENCE</scope>
    <source>
        <strain evidence="4">CBS 109.77</strain>
    </source>
</reference>
<dbReference type="InterPro" id="IPR059215">
    <property type="entry name" value="BRCT2_TopBP1-like"/>
</dbReference>
<dbReference type="Gene3D" id="3.40.50.10190">
    <property type="entry name" value="BRCT domain"/>
    <property type="match status" value="4"/>
</dbReference>
<dbReference type="CDD" id="cd17731">
    <property type="entry name" value="BRCT_TopBP1_rpt2_like"/>
    <property type="match status" value="1"/>
</dbReference>
<dbReference type="Pfam" id="PF12738">
    <property type="entry name" value="PTCB-BRCT"/>
    <property type="match status" value="3"/>
</dbReference>
<dbReference type="GO" id="GO:0033314">
    <property type="term" value="P:mitotic DNA replication checkpoint signaling"/>
    <property type="evidence" value="ECO:0007669"/>
    <property type="project" value="TreeGrafter"/>
</dbReference>
<feature type="compositionally biased region" description="Polar residues" evidence="2">
    <location>
        <begin position="583"/>
        <end position="598"/>
    </location>
</feature>
<evidence type="ECO:0000313" key="5">
    <source>
        <dbReference type="Proteomes" id="UP000799757"/>
    </source>
</evidence>
<feature type="domain" description="BRCT" evidence="3">
    <location>
        <begin position="10"/>
        <end position="83"/>
    </location>
</feature>
<feature type="domain" description="BRCT" evidence="3">
    <location>
        <begin position="319"/>
        <end position="418"/>
    </location>
</feature>
<feature type="compositionally biased region" description="Low complexity" evidence="2">
    <location>
        <begin position="628"/>
        <end position="666"/>
    </location>
</feature>
<dbReference type="InterPro" id="IPR001357">
    <property type="entry name" value="BRCT_dom"/>
</dbReference>
<feature type="region of interest" description="Disordered" evidence="2">
    <location>
        <begin position="202"/>
        <end position="228"/>
    </location>
</feature>
<feature type="compositionally biased region" description="Polar residues" evidence="2">
    <location>
        <begin position="770"/>
        <end position="780"/>
    </location>
</feature>
<dbReference type="PANTHER" id="PTHR13561">
    <property type="entry name" value="DNA REPLICATION REGULATOR DPB11-RELATED"/>
    <property type="match status" value="1"/>
</dbReference>
<dbReference type="CDD" id="cd17723">
    <property type="entry name" value="BRCT_Rad4_rpt4"/>
    <property type="match status" value="1"/>
</dbReference>
<feature type="region of interest" description="Disordered" evidence="2">
    <location>
        <begin position="521"/>
        <end position="692"/>
    </location>
</feature>
<feature type="domain" description="BRCT" evidence="3">
    <location>
        <begin position="430"/>
        <end position="515"/>
    </location>
</feature>
<protein>
    <recommendedName>
        <fullName evidence="3">BRCT domain-containing protein</fullName>
    </recommendedName>
</protein>
<evidence type="ECO:0000256" key="1">
    <source>
        <dbReference type="ARBA" id="ARBA00022737"/>
    </source>
</evidence>
<feature type="region of interest" description="Disordered" evidence="2">
    <location>
        <begin position="745"/>
        <end position="784"/>
    </location>
</feature>
<keyword evidence="1" id="KW-0677">Repeat</keyword>
<sequence length="890" mass="97095">MDAIDGGYGTSQMPLAGAILCCTSISPEQRTELAAIGSQMGATIKLDLTSDVTHLIVGSINSAKYRYVAKAREDVKVLSPDWLEALRTVWMEGGDVDVAALEREYRLPAFFGLKICLTGFDNPDQRKFIQETVMQNGAEYHGDLTKTVTHLIAAIPAGKKYEHAVNWRMKIVSWEWFEESHQRGMALDENCYLPTMPVEERGKGAWDRKQNRPPTPLGKRTREAEPNQLANPLRRKLRRAASSRMGTQSEALWAGITAAGLEVAKNVQDDWVENNIAKRADSRECAATSNVPMVFHDDAQLAEDPASQPHQSLTLPANRNDGLFEGRVVFAHGFDDEKTNILQQHLHSNGATVIRKSAEIETFSSDDLTRGFLVVPHNAPVDLTLLPEGAGMMCLVTNWWVERCLHGKSLVNPANNVLCTPFDKLSISGFNDLTVNSTAFVGIELLHVTKIIALMGANYDEMLSAKTSVIVCNTRKPNPEKFKFATDKQIPAVHSTWLWDCLSTGKLQPFDRYLLNTIAPRPQKPHQKPQASFTVVPTAPLSEEDSAKLRNRKTKKSATTNPRGVPQQSRTLDLALSADPIPLSSTESSTVPNPSTRLSFLYQDESPPLDFDDGASFPLRDIHPSVNSPRRPSTSSDTSAGTLNKTNSVSTSRSNSTSDAPRKSAPAPRPSRLTKETSPDSVLPAIDPVIPTDDSIVPAEDSVITAYNPALPPENTVIPADPIPEQKDHASIMYSIMAARKAHAAAVTSKSGPITTKEDDKRKRRRQLGRATSTRSNPSTADDIVSRASSVAEGAKRGIIGEEIAEADEVDAGGEEGFNGKARNMYEAYQPSQELGWDAPGAQEVREQMIRAMGGKVEESGMLVASIGVVKDVVSEGGGGMSRAVRKRRG</sequence>
<dbReference type="CDD" id="cd18433">
    <property type="entry name" value="BRCT_Rad4_rpt3"/>
    <property type="match status" value="1"/>
</dbReference>
<evidence type="ECO:0000256" key="2">
    <source>
        <dbReference type="SAM" id="MobiDB-lite"/>
    </source>
</evidence>
<accession>A0A6A6WSJ8</accession>
<dbReference type="AlphaFoldDB" id="A0A6A6WSJ8"/>
<dbReference type="GO" id="GO:0006270">
    <property type="term" value="P:DNA replication initiation"/>
    <property type="evidence" value="ECO:0007669"/>
    <property type="project" value="TreeGrafter"/>
</dbReference>
<organism evidence="4 5">
    <name type="scientific">Melanomma pulvis-pyrius CBS 109.77</name>
    <dbReference type="NCBI Taxonomy" id="1314802"/>
    <lineage>
        <taxon>Eukaryota</taxon>
        <taxon>Fungi</taxon>
        <taxon>Dikarya</taxon>
        <taxon>Ascomycota</taxon>
        <taxon>Pezizomycotina</taxon>
        <taxon>Dothideomycetes</taxon>
        <taxon>Pleosporomycetidae</taxon>
        <taxon>Pleosporales</taxon>
        <taxon>Melanommataceae</taxon>
        <taxon>Melanomma</taxon>
    </lineage>
</organism>
<dbReference type="Proteomes" id="UP000799757">
    <property type="component" value="Unassembled WGS sequence"/>
</dbReference>
<keyword evidence="5" id="KW-1185">Reference proteome</keyword>
<proteinExistence type="predicted"/>
<name>A0A6A6WSJ8_9PLEO</name>
<feature type="compositionally biased region" description="Polar residues" evidence="2">
    <location>
        <begin position="557"/>
        <end position="571"/>
    </location>
</feature>
<dbReference type="EMBL" id="MU002409">
    <property type="protein sequence ID" value="KAF2786767.1"/>
    <property type="molecule type" value="Genomic_DNA"/>
</dbReference>
<dbReference type="GO" id="GO:0007095">
    <property type="term" value="P:mitotic G2 DNA damage checkpoint signaling"/>
    <property type="evidence" value="ECO:0007669"/>
    <property type="project" value="TreeGrafter"/>
</dbReference>
<dbReference type="InterPro" id="IPR036420">
    <property type="entry name" value="BRCT_dom_sf"/>
</dbReference>
<dbReference type="PROSITE" id="PS50172">
    <property type="entry name" value="BRCT"/>
    <property type="match status" value="4"/>
</dbReference>
<feature type="domain" description="BRCT" evidence="3">
    <location>
        <begin position="105"/>
        <end position="194"/>
    </location>
</feature>
<dbReference type="SUPFAM" id="SSF52113">
    <property type="entry name" value="BRCT domain"/>
    <property type="match status" value="3"/>
</dbReference>
<gene>
    <name evidence="4" type="ORF">K505DRAFT_343518</name>
</gene>
<evidence type="ECO:0000313" key="4">
    <source>
        <dbReference type="EMBL" id="KAF2786767.1"/>
    </source>
</evidence>